<feature type="repeat" description="TPR" evidence="3">
    <location>
        <begin position="317"/>
        <end position="350"/>
    </location>
</feature>
<feature type="signal peptide" evidence="4">
    <location>
        <begin position="1"/>
        <end position="20"/>
    </location>
</feature>
<gene>
    <name evidence="5" type="ORF">LG45_11305</name>
</gene>
<comment type="caution">
    <text evidence="5">The sequence shown here is derived from an EMBL/GenBank/DDBJ whole genome shotgun (WGS) entry which is preliminary data.</text>
</comment>
<dbReference type="RefSeq" id="WP_035127130.1">
    <property type="nucleotide sequence ID" value="NZ_JRHH01000004.1"/>
</dbReference>
<dbReference type="STRING" id="1453498.LG45_11305"/>
<keyword evidence="4" id="KW-0732">Signal</keyword>
<dbReference type="Pfam" id="PF13414">
    <property type="entry name" value="TPR_11"/>
    <property type="match status" value="1"/>
</dbReference>
<sequence>MKIKQIIIASTLLVSVASFAQKDELKALKKIYAKEEIKGADLVQYKALVAKLEPLATEEADKVYAGFYKSMTPVLESLAIDRTMPPIQVQMAMAKLVSPKAISDLAIGLNTTLDYEKKSGKKVYTDDILETITSFKPEFLNYAIALGDQKKYKEASEVLYAIYQLDKKDQEKLYYAASYAVNGNDYDNALKYYQELKTLNYSGEQTMYFAKNTISGQEEYFNTKAERDNLVKLKTHSNPREEKVPSKRGEIYKNIAVILLQKDKNEEAKTAITDARKANPDDVSLIVTEADLYYKLKDIDTYKRLVNEALVKNPNDASLVFNLGVVSNSANQFEEAGKYYRKAIELDPNFIDAYLNLADNILKPDTKLVEDINKLGSSTSDKDLKRYQALTVERKKLFTEVMPIYEKALELSEKLDQNIEKNKIQTNDIKSNLKTVYSFLELSEKSKALKAKM</sequence>
<feature type="chain" id="PRO_5001911237" description="Tetratricopeptide repeat protein" evidence="4">
    <location>
        <begin position="21"/>
        <end position="453"/>
    </location>
</feature>
<dbReference type="PROSITE" id="PS50005">
    <property type="entry name" value="TPR"/>
    <property type="match status" value="1"/>
</dbReference>
<evidence type="ECO:0008006" key="7">
    <source>
        <dbReference type="Google" id="ProtNLM"/>
    </source>
</evidence>
<dbReference type="SUPFAM" id="SSF48452">
    <property type="entry name" value="TPR-like"/>
    <property type="match status" value="1"/>
</dbReference>
<dbReference type="PROSITE" id="PS50293">
    <property type="entry name" value="TPR_REGION"/>
    <property type="match status" value="1"/>
</dbReference>
<dbReference type="Gene3D" id="1.25.40.10">
    <property type="entry name" value="Tetratricopeptide repeat domain"/>
    <property type="match status" value="1"/>
</dbReference>
<dbReference type="InterPro" id="IPR052346">
    <property type="entry name" value="O-mannosyl-transferase_TMTC"/>
</dbReference>
<keyword evidence="1" id="KW-0677">Repeat</keyword>
<evidence type="ECO:0000313" key="6">
    <source>
        <dbReference type="Proteomes" id="UP000029554"/>
    </source>
</evidence>
<evidence type="ECO:0000256" key="4">
    <source>
        <dbReference type="SAM" id="SignalP"/>
    </source>
</evidence>
<keyword evidence="2 3" id="KW-0802">TPR repeat</keyword>
<evidence type="ECO:0000256" key="1">
    <source>
        <dbReference type="ARBA" id="ARBA00022737"/>
    </source>
</evidence>
<proteinExistence type="predicted"/>
<dbReference type="AlphaFoldDB" id="A0A095SST3"/>
<evidence type="ECO:0000256" key="2">
    <source>
        <dbReference type="ARBA" id="ARBA00022803"/>
    </source>
</evidence>
<protein>
    <recommendedName>
        <fullName evidence="7">Tetratricopeptide repeat protein</fullName>
    </recommendedName>
</protein>
<dbReference type="PANTHER" id="PTHR44227:SF3">
    <property type="entry name" value="PROTEIN O-MANNOSYL-TRANSFERASE TMTC4"/>
    <property type="match status" value="1"/>
</dbReference>
<accession>A0A095SST3</accession>
<evidence type="ECO:0000256" key="3">
    <source>
        <dbReference type="PROSITE-ProRule" id="PRU00339"/>
    </source>
</evidence>
<dbReference type="PANTHER" id="PTHR44227">
    <property type="match status" value="1"/>
</dbReference>
<dbReference type="OrthoDB" id="1149028at2"/>
<dbReference type="InterPro" id="IPR011990">
    <property type="entry name" value="TPR-like_helical_dom_sf"/>
</dbReference>
<keyword evidence="6" id="KW-1185">Reference proteome</keyword>
<dbReference type="SMART" id="SM00028">
    <property type="entry name" value="TPR"/>
    <property type="match status" value="2"/>
</dbReference>
<evidence type="ECO:0000313" key="5">
    <source>
        <dbReference type="EMBL" id="KGD67701.1"/>
    </source>
</evidence>
<reference evidence="5 6" key="1">
    <citation type="submission" date="2014-09" db="EMBL/GenBank/DDBJ databases">
        <title>Whole Genome Shotgun of Flavobacterium aquatile LMG 4008.</title>
        <authorList>
            <person name="Gale A.N."/>
            <person name="Pipes S.E."/>
            <person name="Newman J.D."/>
        </authorList>
    </citation>
    <scope>NUCLEOTIDE SEQUENCE [LARGE SCALE GENOMIC DNA]</scope>
    <source>
        <strain evidence="5 6">LMG 4008</strain>
    </source>
</reference>
<dbReference type="eggNOG" id="COG0457">
    <property type="taxonomic scope" value="Bacteria"/>
</dbReference>
<dbReference type="InterPro" id="IPR019734">
    <property type="entry name" value="TPR_rpt"/>
</dbReference>
<organism evidence="5 6">
    <name type="scientific">Flavobacterium aquatile LMG 4008 = ATCC 11947</name>
    <dbReference type="NCBI Taxonomy" id="1453498"/>
    <lineage>
        <taxon>Bacteria</taxon>
        <taxon>Pseudomonadati</taxon>
        <taxon>Bacteroidota</taxon>
        <taxon>Flavobacteriia</taxon>
        <taxon>Flavobacteriales</taxon>
        <taxon>Flavobacteriaceae</taxon>
        <taxon>Flavobacterium</taxon>
    </lineage>
</organism>
<dbReference type="EMBL" id="JRHH01000004">
    <property type="protein sequence ID" value="KGD67701.1"/>
    <property type="molecule type" value="Genomic_DNA"/>
</dbReference>
<dbReference type="Proteomes" id="UP000029554">
    <property type="component" value="Unassembled WGS sequence"/>
</dbReference>
<name>A0A095SST3_9FLAO</name>